<name>A0A428Z0P4_KIBAR</name>
<evidence type="ECO:0000313" key="1">
    <source>
        <dbReference type="EMBL" id="RSM77816.1"/>
    </source>
</evidence>
<dbReference type="Gene3D" id="3.40.50.1000">
    <property type="entry name" value="HAD superfamily/HAD-like"/>
    <property type="match status" value="1"/>
</dbReference>
<dbReference type="EMBL" id="QHKI01000039">
    <property type="protein sequence ID" value="RSM77816.1"/>
    <property type="molecule type" value="Genomic_DNA"/>
</dbReference>
<dbReference type="Proteomes" id="UP000287547">
    <property type="component" value="Unassembled WGS sequence"/>
</dbReference>
<evidence type="ECO:0000313" key="2">
    <source>
        <dbReference type="Proteomes" id="UP000287547"/>
    </source>
</evidence>
<accession>A0A428Z0P4</accession>
<dbReference type="InterPro" id="IPR023214">
    <property type="entry name" value="HAD_sf"/>
</dbReference>
<dbReference type="AlphaFoldDB" id="A0A428Z0P4"/>
<gene>
    <name evidence="1" type="ORF">DMH04_34430</name>
</gene>
<protein>
    <submittedName>
        <fullName evidence="1">Uncharacterized protein</fullName>
    </submittedName>
</protein>
<reference evidence="1 2" key="1">
    <citation type="submission" date="2018-05" db="EMBL/GenBank/DDBJ databases">
        <title>Evolution of GPA BGCs.</title>
        <authorList>
            <person name="Waglechner N."/>
            <person name="Wright G.D."/>
        </authorList>
    </citation>
    <scope>NUCLEOTIDE SEQUENCE [LARGE SCALE GENOMIC DNA]</scope>
    <source>
        <strain evidence="1 2">A82846</strain>
    </source>
</reference>
<organism evidence="1 2">
    <name type="scientific">Kibdelosporangium aridum</name>
    <dbReference type="NCBI Taxonomy" id="2030"/>
    <lineage>
        <taxon>Bacteria</taxon>
        <taxon>Bacillati</taxon>
        <taxon>Actinomycetota</taxon>
        <taxon>Actinomycetes</taxon>
        <taxon>Pseudonocardiales</taxon>
        <taxon>Pseudonocardiaceae</taxon>
        <taxon>Kibdelosporangium</taxon>
    </lineage>
</organism>
<comment type="caution">
    <text evidence="1">The sequence shown here is derived from an EMBL/GenBank/DDBJ whole genome shotgun (WGS) entry which is preliminary data.</text>
</comment>
<sequence>MPRHEHDGGIAADSGADIAVESADVVLLRGQVSTVLDARKTSARAYQRTRGNPALTFAFNGGSGTVFVI</sequence>
<dbReference type="RefSeq" id="WP_037273859.1">
    <property type="nucleotide sequence ID" value="NZ_QHKI01000039.1"/>
</dbReference>
<proteinExistence type="predicted"/>